<reference evidence="3 4" key="1">
    <citation type="submission" date="2018-01" db="EMBL/GenBank/DDBJ databases">
        <title>Halomonas endophytica sp. nov., isolated from storage liquid in the stems of Populus euphratica.</title>
        <authorList>
            <person name="Chen C."/>
        </authorList>
    </citation>
    <scope>NUCLEOTIDE SEQUENCE [LARGE SCALE GENOMIC DNA]</scope>
    <source>
        <strain evidence="3 4">MC28</strain>
    </source>
</reference>
<dbReference type="PANTHER" id="PTHR38431:SF1">
    <property type="entry name" value="BLL2305 PROTEIN"/>
    <property type="match status" value="1"/>
</dbReference>
<keyword evidence="4" id="KW-1185">Reference proteome</keyword>
<accession>A0A2N7U5Q1</accession>
<feature type="domain" description="PBP" evidence="2">
    <location>
        <begin position="133"/>
        <end position="322"/>
    </location>
</feature>
<dbReference type="Pfam" id="PF00126">
    <property type="entry name" value="HTH_1"/>
    <property type="match status" value="1"/>
</dbReference>
<dbReference type="InterPro" id="IPR036390">
    <property type="entry name" value="WH_DNA-bd_sf"/>
</dbReference>
<dbReference type="PANTHER" id="PTHR38431">
    <property type="entry name" value="BLL2305 PROTEIN"/>
    <property type="match status" value="1"/>
</dbReference>
<dbReference type="SUPFAM" id="SSF46785">
    <property type="entry name" value="Winged helix' DNA-binding domain"/>
    <property type="match status" value="1"/>
</dbReference>
<dbReference type="SUPFAM" id="SSF53850">
    <property type="entry name" value="Periplasmic binding protein-like II"/>
    <property type="match status" value="1"/>
</dbReference>
<dbReference type="RefSeq" id="WP_102653074.1">
    <property type="nucleotide sequence ID" value="NZ_PNRF01000017.1"/>
</dbReference>
<dbReference type="GO" id="GO:0003700">
    <property type="term" value="F:DNA-binding transcription factor activity"/>
    <property type="evidence" value="ECO:0007669"/>
    <property type="project" value="InterPro"/>
</dbReference>
<dbReference type="Gene3D" id="1.10.10.10">
    <property type="entry name" value="Winged helix-like DNA-binding domain superfamily/Winged helix DNA-binding domain"/>
    <property type="match status" value="1"/>
</dbReference>
<evidence type="ECO:0000259" key="2">
    <source>
        <dbReference type="Pfam" id="PF12727"/>
    </source>
</evidence>
<dbReference type="InterPro" id="IPR036388">
    <property type="entry name" value="WH-like_DNA-bd_sf"/>
</dbReference>
<dbReference type="InterPro" id="IPR000847">
    <property type="entry name" value="LysR_HTH_N"/>
</dbReference>
<evidence type="ECO:0000313" key="3">
    <source>
        <dbReference type="EMBL" id="PMR75765.1"/>
    </source>
</evidence>
<dbReference type="OrthoDB" id="9805928at2"/>
<evidence type="ECO:0000259" key="1">
    <source>
        <dbReference type="Pfam" id="PF00126"/>
    </source>
</evidence>
<dbReference type="InterPro" id="IPR024370">
    <property type="entry name" value="PBP_domain"/>
</dbReference>
<protein>
    <submittedName>
        <fullName evidence="3">MolR family transcriptional regulator</fullName>
    </submittedName>
</protein>
<gene>
    <name evidence="3" type="ORF">C1H69_09020</name>
</gene>
<dbReference type="AlphaFoldDB" id="A0A2N7U5Q1"/>
<sequence length="365" mass="40239">MKRITITPAWYFSDEAGNQIDPTLFLLLEAVHRHGKLTRAAEDVGVSYRHAWNLLNKWGEFFGIPLAELARGRGARLSPLGEKLLWAEQRVIARLGPQLESLGSELNLAIQQQLEGVQPVLRLHASHGFAVELLPKHLRELRLDLQYCSPREALVALRRGACDLAGFHLPQGEVGKAISRDYRDLLKPRSHRVIGFITRRQGLMVAPGNPKGLRDLEGLAGGSLRFINRQAASGTRALLDGLLAMEGIAASRIRGYEVEEYTHSAVAAYVAAGMADAGFGVEAAARRFGLDFVPLAMEHYLLVCHQRSLAEPRFAFLLEVLKSETFQSAVKALPGYAPNRCGEVTSVEALFEETDPASWREASAF</sequence>
<evidence type="ECO:0000313" key="4">
    <source>
        <dbReference type="Proteomes" id="UP000235803"/>
    </source>
</evidence>
<name>A0A2N7U5Q1_9GAMM</name>
<feature type="domain" description="HTH lysR-type" evidence="1">
    <location>
        <begin position="27"/>
        <end position="82"/>
    </location>
</feature>
<organism evidence="3 4">
    <name type="scientific">Billgrantia endophytica</name>
    <dbReference type="NCBI Taxonomy" id="2033802"/>
    <lineage>
        <taxon>Bacteria</taxon>
        <taxon>Pseudomonadati</taxon>
        <taxon>Pseudomonadota</taxon>
        <taxon>Gammaproteobacteria</taxon>
        <taxon>Oceanospirillales</taxon>
        <taxon>Halomonadaceae</taxon>
        <taxon>Billgrantia</taxon>
    </lineage>
</organism>
<dbReference type="Pfam" id="PF12727">
    <property type="entry name" value="PBP_like"/>
    <property type="match status" value="1"/>
</dbReference>
<proteinExistence type="predicted"/>
<dbReference type="EMBL" id="PNRF01000017">
    <property type="protein sequence ID" value="PMR75765.1"/>
    <property type="molecule type" value="Genomic_DNA"/>
</dbReference>
<comment type="caution">
    <text evidence="3">The sequence shown here is derived from an EMBL/GenBank/DDBJ whole genome shotgun (WGS) entry which is preliminary data.</text>
</comment>
<dbReference type="Proteomes" id="UP000235803">
    <property type="component" value="Unassembled WGS sequence"/>
</dbReference>